<dbReference type="GO" id="GO:0005886">
    <property type="term" value="C:plasma membrane"/>
    <property type="evidence" value="ECO:0007669"/>
    <property type="project" value="UniProtKB-SubCell"/>
</dbReference>
<reference evidence="9 10" key="1">
    <citation type="submission" date="2015-12" db="EMBL/GenBank/DDBJ databases">
        <title>Diversity of Burkholderia near neighbor genomes.</title>
        <authorList>
            <person name="Sahl J."/>
            <person name="Wagner D."/>
            <person name="Keim P."/>
        </authorList>
    </citation>
    <scope>NUCLEOTIDE SEQUENCE [LARGE SCALE GENOMIC DNA]</scope>
    <source>
        <strain evidence="9 10">BDU8</strain>
    </source>
</reference>
<evidence type="ECO:0000256" key="6">
    <source>
        <dbReference type="SAM" id="MobiDB-lite"/>
    </source>
</evidence>
<evidence type="ECO:0000256" key="7">
    <source>
        <dbReference type="SAM" id="Phobius"/>
    </source>
</evidence>
<feature type="region of interest" description="Disordered" evidence="6">
    <location>
        <begin position="297"/>
        <end position="326"/>
    </location>
</feature>
<evidence type="ECO:0000313" key="10">
    <source>
        <dbReference type="Proteomes" id="UP000067711"/>
    </source>
</evidence>
<feature type="transmembrane region" description="Helical" evidence="7">
    <location>
        <begin position="265"/>
        <end position="287"/>
    </location>
</feature>
<evidence type="ECO:0000256" key="2">
    <source>
        <dbReference type="ARBA" id="ARBA00022475"/>
    </source>
</evidence>
<feature type="transmembrane region" description="Helical" evidence="7">
    <location>
        <begin position="213"/>
        <end position="232"/>
    </location>
</feature>
<dbReference type="RefSeq" id="WP_066493489.1">
    <property type="nucleotide sequence ID" value="NZ_CP013389.1"/>
</dbReference>
<dbReference type="InterPro" id="IPR037185">
    <property type="entry name" value="EmrE-like"/>
</dbReference>
<comment type="subcellular location">
    <subcellularLocation>
        <location evidence="1">Cell membrane</location>
        <topology evidence="1">Multi-pass membrane protein</topology>
    </subcellularLocation>
</comment>
<feature type="domain" description="EamA" evidence="8">
    <location>
        <begin position="3"/>
        <end position="134"/>
    </location>
</feature>
<feature type="compositionally biased region" description="Basic and acidic residues" evidence="6">
    <location>
        <begin position="297"/>
        <end position="309"/>
    </location>
</feature>
<evidence type="ECO:0000259" key="8">
    <source>
        <dbReference type="Pfam" id="PF00892"/>
    </source>
</evidence>
<dbReference type="Proteomes" id="UP000067711">
    <property type="component" value="Chromosome 1"/>
</dbReference>
<feature type="transmembrane region" description="Helical" evidence="7">
    <location>
        <begin position="30"/>
        <end position="50"/>
    </location>
</feature>
<feature type="domain" description="EamA" evidence="8">
    <location>
        <begin position="148"/>
        <end position="281"/>
    </location>
</feature>
<proteinExistence type="predicted"/>
<dbReference type="Pfam" id="PF00892">
    <property type="entry name" value="EamA"/>
    <property type="match status" value="2"/>
</dbReference>
<keyword evidence="2" id="KW-1003">Cell membrane</keyword>
<dbReference type="PANTHER" id="PTHR32322:SF18">
    <property type="entry name" value="S-ADENOSYLMETHIONINE_S-ADENOSYLHOMOCYSTEINE TRANSPORTER"/>
    <property type="match status" value="1"/>
</dbReference>
<keyword evidence="5 7" id="KW-0472">Membrane</keyword>
<dbReference type="InterPro" id="IPR000620">
    <property type="entry name" value="EamA_dom"/>
</dbReference>
<dbReference type="PANTHER" id="PTHR32322">
    <property type="entry name" value="INNER MEMBRANE TRANSPORTER"/>
    <property type="match status" value="1"/>
</dbReference>
<name>A0A1B4G7A8_9BURK</name>
<evidence type="ECO:0000313" key="9">
    <source>
        <dbReference type="EMBL" id="AOJ11805.1"/>
    </source>
</evidence>
<dbReference type="AlphaFoldDB" id="A0A1B4G7A8"/>
<feature type="transmembrane region" description="Helical" evidence="7">
    <location>
        <begin position="115"/>
        <end position="135"/>
    </location>
</feature>
<accession>A0A1B4G7A8</accession>
<protein>
    <recommendedName>
        <fullName evidence="8">EamA domain-containing protein</fullName>
    </recommendedName>
</protein>
<feature type="transmembrane region" description="Helical" evidence="7">
    <location>
        <begin position="147"/>
        <end position="167"/>
    </location>
</feature>
<evidence type="ECO:0000256" key="3">
    <source>
        <dbReference type="ARBA" id="ARBA00022692"/>
    </source>
</evidence>
<feature type="transmembrane region" description="Helical" evidence="7">
    <location>
        <begin position="239"/>
        <end position="259"/>
    </location>
</feature>
<sequence>MSIAIMLVLCFCWGSQQVLIKVAAPRVDPLMQLSIRYGISAIVLGCFLFWRHGRRVLRDGSFRAGVAVGLLVAVESIAIAQGLRYTSSSHVTVLLYTGPLFASFGMHFTHEDERLSALQWLLMFVAFSGIVVSFLGRDGAAGGGSLVGDGFGLLSGIAWGATTVVVKRTRLSNAPAEKTLFYQVAVSTAVILPLTILMGRARIAADAVTVANLAFQTVVLVLGTFLAWYWLLTKYLASRLSIIQLITPIVGVTLGYFALDDALSVWFVCGAAMVIFGIVGIGVIEALDQGRRARDARLERAPTRTDRGEPMPLAVPSRGGAGAARE</sequence>
<dbReference type="EMBL" id="CP013389">
    <property type="protein sequence ID" value="AOJ11805.1"/>
    <property type="molecule type" value="Genomic_DNA"/>
</dbReference>
<dbReference type="InterPro" id="IPR050638">
    <property type="entry name" value="AA-Vitamin_Transporters"/>
</dbReference>
<dbReference type="SUPFAM" id="SSF103481">
    <property type="entry name" value="Multidrug resistance efflux transporter EmrE"/>
    <property type="match status" value="2"/>
</dbReference>
<keyword evidence="4 7" id="KW-1133">Transmembrane helix</keyword>
<evidence type="ECO:0000256" key="5">
    <source>
        <dbReference type="ARBA" id="ARBA00023136"/>
    </source>
</evidence>
<keyword evidence="3 7" id="KW-0812">Transmembrane</keyword>
<evidence type="ECO:0000256" key="4">
    <source>
        <dbReference type="ARBA" id="ARBA00022989"/>
    </source>
</evidence>
<feature type="transmembrane region" description="Helical" evidence="7">
    <location>
        <begin position="62"/>
        <end position="83"/>
    </location>
</feature>
<feature type="transmembrane region" description="Helical" evidence="7">
    <location>
        <begin position="179"/>
        <end position="201"/>
    </location>
</feature>
<evidence type="ECO:0000256" key="1">
    <source>
        <dbReference type="ARBA" id="ARBA00004651"/>
    </source>
</evidence>
<organism evidence="9 10">
    <name type="scientific">Burkholderia mayonis</name>
    <dbReference type="NCBI Taxonomy" id="1385591"/>
    <lineage>
        <taxon>Bacteria</taxon>
        <taxon>Pseudomonadati</taxon>
        <taxon>Pseudomonadota</taxon>
        <taxon>Betaproteobacteria</taxon>
        <taxon>Burkholderiales</taxon>
        <taxon>Burkholderiaceae</taxon>
        <taxon>Burkholderia</taxon>
        <taxon>pseudomallei group</taxon>
    </lineage>
</organism>
<feature type="transmembrane region" description="Helical" evidence="7">
    <location>
        <begin position="89"/>
        <end position="108"/>
    </location>
</feature>
<gene>
    <name evidence="9" type="ORF">WS71_17730</name>
</gene>